<protein>
    <submittedName>
        <fullName evidence="2">Uncharacterized protein</fullName>
    </submittedName>
</protein>
<keyword evidence="1" id="KW-0472">Membrane</keyword>
<evidence type="ECO:0000313" key="2">
    <source>
        <dbReference type="EMBL" id="PIS15851.1"/>
    </source>
</evidence>
<feature type="non-terminal residue" evidence="2">
    <location>
        <position position="125"/>
    </location>
</feature>
<evidence type="ECO:0000313" key="3">
    <source>
        <dbReference type="Proteomes" id="UP000231198"/>
    </source>
</evidence>
<name>A0A2H0WTC0_9BACT</name>
<proteinExistence type="predicted"/>
<accession>A0A2H0WTC0</accession>
<dbReference type="Proteomes" id="UP000231198">
    <property type="component" value="Unassembled WGS sequence"/>
</dbReference>
<gene>
    <name evidence="2" type="ORF">COT62_01455</name>
</gene>
<evidence type="ECO:0000256" key="1">
    <source>
        <dbReference type="SAM" id="Phobius"/>
    </source>
</evidence>
<keyword evidence="1" id="KW-1133">Transmembrane helix</keyword>
<keyword evidence="1" id="KW-0812">Transmembrane</keyword>
<reference evidence="3" key="1">
    <citation type="submission" date="2017-09" db="EMBL/GenBank/DDBJ databases">
        <title>Depth-based differentiation of microbial function through sediment-hosted aquifers and enrichment of novel symbionts in the deep terrestrial subsurface.</title>
        <authorList>
            <person name="Probst A.J."/>
            <person name="Ladd B."/>
            <person name="Jarett J.K."/>
            <person name="Geller-Mcgrath D.E."/>
            <person name="Sieber C.M.K."/>
            <person name="Emerson J.B."/>
            <person name="Anantharaman K."/>
            <person name="Thomas B.C."/>
            <person name="Malmstrom R."/>
            <person name="Stieglmeier M."/>
            <person name="Klingl A."/>
            <person name="Woyke T."/>
            <person name="Ryan C.M."/>
            <person name="Banfield J.F."/>
        </authorList>
    </citation>
    <scope>NUCLEOTIDE SEQUENCE [LARGE SCALE GENOMIC DNA]</scope>
</reference>
<comment type="caution">
    <text evidence="2">The sequence shown here is derived from an EMBL/GenBank/DDBJ whole genome shotgun (WGS) entry which is preliminary data.</text>
</comment>
<sequence length="125" mass="13948">MDIVTVLVSFNKISIVAFFITLGFIIYELYLFRKETIRAKRPDIPKFEEGSTVTSIQSPTLVTKTQEMAPVKRPNSIPLYVGILFLVIFGLISLFGYLNSKRTVTSGLTINPTPAITFVSSKGIR</sequence>
<organism evidence="2 3">
    <name type="scientific">Candidatus Roizmanbacteria bacterium CG09_land_8_20_14_0_10_41_9</name>
    <dbReference type="NCBI Taxonomy" id="1974850"/>
    <lineage>
        <taxon>Bacteria</taxon>
        <taxon>Candidatus Roizmaniibacteriota</taxon>
    </lineage>
</organism>
<dbReference type="AlphaFoldDB" id="A0A2H0WTC0"/>
<feature type="transmembrane region" description="Helical" evidence="1">
    <location>
        <begin position="12"/>
        <end position="32"/>
    </location>
</feature>
<feature type="transmembrane region" description="Helical" evidence="1">
    <location>
        <begin position="77"/>
        <end position="98"/>
    </location>
</feature>
<dbReference type="EMBL" id="PEZG01000032">
    <property type="protein sequence ID" value="PIS15851.1"/>
    <property type="molecule type" value="Genomic_DNA"/>
</dbReference>